<feature type="compositionally biased region" description="Polar residues" evidence="1">
    <location>
        <begin position="37"/>
        <end position="56"/>
    </location>
</feature>
<gene>
    <name evidence="2" type="ORF">L2X98_18345</name>
</gene>
<proteinExistence type="predicted"/>
<accession>A0ABY5NJN4</accession>
<keyword evidence="3" id="KW-1185">Reference proteome</keyword>
<feature type="compositionally biased region" description="Basic and acidic residues" evidence="1">
    <location>
        <begin position="8"/>
        <end position="35"/>
    </location>
</feature>
<evidence type="ECO:0000313" key="3">
    <source>
        <dbReference type="Proteomes" id="UP001054811"/>
    </source>
</evidence>
<reference evidence="2" key="1">
    <citation type="submission" date="2022-01" db="EMBL/GenBank/DDBJ databases">
        <title>Microbacterium eymi and Microbacterium rhizovicinus sp. nov., isolated from the rhizospheric soil of Elymus tsukushiensis, a plant native to the Dokdo Islands, Republic of Korea.</title>
        <authorList>
            <person name="Hwang Y.J."/>
        </authorList>
    </citation>
    <scope>NUCLEOTIDE SEQUENCE</scope>
    <source>
        <strain evidence="2">KUDC0405</strain>
    </source>
</reference>
<organism evidence="2 3">
    <name type="scientific">Microbacterium elymi</name>
    <dbReference type="NCBI Taxonomy" id="2909587"/>
    <lineage>
        <taxon>Bacteria</taxon>
        <taxon>Bacillati</taxon>
        <taxon>Actinomycetota</taxon>
        <taxon>Actinomycetes</taxon>
        <taxon>Micrococcales</taxon>
        <taxon>Microbacteriaceae</taxon>
        <taxon>Microbacterium</taxon>
    </lineage>
</organism>
<evidence type="ECO:0000313" key="2">
    <source>
        <dbReference type="EMBL" id="UUT35382.1"/>
    </source>
</evidence>
<sequence>MTGSQSRSTRDGKYENQSNERDRTARARTNPERTKKTTTASAPAQTRCSGEYTSAMRQGASPTDPP</sequence>
<name>A0ABY5NJN4_9MICO</name>
<feature type="region of interest" description="Disordered" evidence="1">
    <location>
        <begin position="1"/>
        <end position="66"/>
    </location>
</feature>
<dbReference type="Proteomes" id="UP001054811">
    <property type="component" value="Chromosome"/>
</dbReference>
<dbReference type="EMBL" id="CP091139">
    <property type="protein sequence ID" value="UUT35382.1"/>
    <property type="molecule type" value="Genomic_DNA"/>
</dbReference>
<evidence type="ECO:0000256" key="1">
    <source>
        <dbReference type="SAM" id="MobiDB-lite"/>
    </source>
</evidence>
<protein>
    <submittedName>
        <fullName evidence="2">Uncharacterized protein</fullName>
    </submittedName>
</protein>